<gene>
    <name evidence="1" type="ORF">APHNP_0199</name>
</gene>
<sequence>MQNIPLHALTAIVFLCVGLRHGVSRCIQKEHILRAETVSACLGFVLALRILKR</sequence>
<dbReference type="AlphaFoldDB" id="A0A0F3NF67"/>
<dbReference type="Proteomes" id="UP000033385">
    <property type="component" value="Unassembled WGS sequence"/>
</dbReference>
<accession>A0A0F3NF67</accession>
<evidence type="ECO:0000313" key="1">
    <source>
        <dbReference type="EMBL" id="KJV66670.1"/>
    </source>
</evidence>
<proteinExistence type="predicted"/>
<comment type="caution">
    <text evidence="1">The sequence shown here is derived from an EMBL/GenBank/DDBJ whole genome shotgun (WGS) entry which is preliminary data.</text>
</comment>
<reference evidence="1 2" key="1">
    <citation type="submission" date="2015-01" db="EMBL/GenBank/DDBJ databases">
        <title>Genome Sequencing of Rickettsiales.</title>
        <authorList>
            <person name="Daugherty S.C."/>
            <person name="Su Q."/>
            <person name="Abolude K."/>
            <person name="Beier-Sexton M."/>
            <person name="Carlyon J.A."/>
            <person name="Carter R."/>
            <person name="Day N.P."/>
            <person name="Dumler S.J."/>
            <person name="Dyachenko V."/>
            <person name="Godinez A."/>
            <person name="Kurtti T.J."/>
            <person name="Lichay M."/>
            <person name="Mullins K.E."/>
            <person name="Ott S."/>
            <person name="Pappas-Brown V."/>
            <person name="Paris D.H."/>
            <person name="Patel P."/>
            <person name="Richards A.L."/>
            <person name="Sadzewicz L."/>
            <person name="Sears K."/>
            <person name="Seidman D."/>
            <person name="Sengamalay N."/>
            <person name="Stenos J."/>
            <person name="Tallon L.J."/>
            <person name="Vincent G."/>
            <person name="Fraser C.M."/>
            <person name="Munderloh U."/>
            <person name="Dunning-Hotopp J.C."/>
        </authorList>
    </citation>
    <scope>NUCLEOTIDE SEQUENCE [LARGE SCALE GENOMIC DNA]</scope>
    <source>
        <strain evidence="1 2">ApNP</strain>
    </source>
</reference>
<protein>
    <submittedName>
        <fullName evidence="1">Uncharacterized protein</fullName>
    </submittedName>
</protein>
<organism evidence="1 2">
    <name type="scientific">Anaplasma phagocytophilum str. ApNP</name>
    <dbReference type="NCBI Taxonomy" id="1359153"/>
    <lineage>
        <taxon>Bacteria</taxon>
        <taxon>Pseudomonadati</taxon>
        <taxon>Pseudomonadota</taxon>
        <taxon>Alphaproteobacteria</taxon>
        <taxon>Rickettsiales</taxon>
        <taxon>Anaplasmataceae</taxon>
        <taxon>Anaplasma</taxon>
        <taxon>phagocytophilum group</taxon>
    </lineage>
</organism>
<dbReference type="EMBL" id="LANW01000001">
    <property type="protein sequence ID" value="KJV66670.1"/>
    <property type="molecule type" value="Genomic_DNA"/>
</dbReference>
<evidence type="ECO:0000313" key="2">
    <source>
        <dbReference type="Proteomes" id="UP000033385"/>
    </source>
</evidence>
<name>A0A0F3NF67_ANAPH</name>
<dbReference type="PATRIC" id="fig|1359153.3.peg.206"/>